<gene>
    <name evidence="5" type="ORF">PsYK624_052380</name>
</gene>
<dbReference type="GO" id="GO:0003723">
    <property type="term" value="F:RNA binding"/>
    <property type="evidence" value="ECO:0007669"/>
    <property type="project" value="UniProtKB-UniRule"/>
</dbReference>
<dbReference type="Gene3D" id="3.30.70.330">
    <property type="match status" value="3"/>
</dbReference>
<dbReference type="CDD" id="cd00590">
    <property type="entry name" value="RRM_SF"/>
    <property type="match status" value="1"/>
</dbReference>
<dbReference type="SMART" id="SM00360">
    <property type="entry name" value="RRM"/>
    <property type="match status" value="3"/>
</dbReference>
<feature type="domain" description="RRM" evidence="4">
    <location>
        <begin position="87"/>
        <end position="163"/>
    </location>
</feature>
<evidence type="ECO:0000313" key="5">
    <source>
        <dbReference type="EMBL" id="GJE89144.1"/>
    </source>
</evidence>
<dbReference type="EMBL" id="BPQB01000011">
    <property type="protein sequence ID" value="GJE89144.1"/>
    <property type="molecule type" value="Genomic_DNA"/>
</dbReference>
<sequence length="472" mass="53955">MLLQVDFLPDYTTEAEIEELFSQFGKVEGVMLRQTSRVDRFFGRAFVKMSREPEARKAFREASRKGLILKGECLAIEVVHRPPDATHTLFVLGVQGEVEEVEEEVRELFSPFGEIKHINYSAGNRYCHVVFSTVGAAERAVASHMKYRLRFWNKELLIDFSFHTPSRVLHITDFVGSVKYLCAFFREYIDYVDWVNVSNAEGAMDKPSRAWVQFDTADHASDVRDILRDYGMSVLYSNQLSYPEDWKVLPPSYKTLVDYAPSDKERMLAPARALKKLEALVKKPPELHTFVLHLQHVHQSANREQIEDMLRSAGVTERFTVHLINHSLSGEFAGRALVSFESKSDATLVKEVHQQQPLKIQDKAVRINTALLPKLNDSSAFLALDRVNELDTNALKLVEQWCTTHGKVARFWRGTDTNYYIEFENVAQALRALEAHALHPLAVQGRKIRLNFAPLPDAGSEDSVFRKIVWDA</sequence>
<keyword evidence="6" id="KW-1185">Reference proteome</keyword>
<comment type="caution">
    <text evidence="5">The sequence shown here is derived from an EMBL/GenBank/DDBJ whole genome shotgun (WGS) entry which is preliminary data.</text>
</comment>
<dbReference type="PANTHER" id="PTHR24012">
    <property type="entry name" value="RNA BINDING PROTEIN"/>
    <property type="match status" value="1"/>
</dbReference>
<feature type="domain" description="RRM" evidence="4">
    <location>
        <begin position="1"/>
        <end position="81"/>
    </location>
</feature>
<dbReference type="Proteomes" id="UP000703269">
    <property type="component" value="Unassembled WGS sequence"/>
</dbReference>
<organism evidence="5 6">
    <name type="scientific">Phanerochaete sordida</name>
    <dbReference type="NCBI Taxonomy" id="48140"/>
    <lineage>
        <taxon>Eukaryota</taxon>
        <taxon>Fungi</taxon>
        <taxon>Dikarya</taxon>
        <taxon>Basidiomycota</taxon>
        <taxon>Agaricomycotina</taxon>
        <taxon>Agaricomycetes</taxon>
        <taxon>Polyporales</taxon>
        <taxon>Phanerochaetaceae</taxon>
        <taxon>Phanerochaete</taxon>
    </lineage>
</organism>
<name>A0A9P3G7A9_9APHY</name>
<evidence type="ECO:0000256" key="2">
    <source>
        <dbReference type="ARBA" id="ARBA00022884"/>
    </source>
</evidence>
<evidence type="ECO:0000259" key="4">
    <source>
        <dbReference type="PROSITE" id="PS50102"/>
    </source>
</evidence>
<dbReference type="PROSITE" id="PS50102">
    <property type="entry name" value="RRM"/>
    <property type="match status" value="2"/>
</dbReference>
<evidence type="ECO:0000256" key="3">
    <source>
        <dbReference type="PROSITE-ProRule" id="PRU00176"/>
    </source>
</evidence>
<dbReference type="SUPFAM" id="SSF54928">
    <property type="entry name" value="RNA-binding domain, RBD"/>
    <property type="match status" value="2"/>
</dbReference>
<proteinExistence type="predicted"/>
<dbReference type="Pfam" id="PF00076">
    <property type="entry name" value="RRM_1"/>
    <property type="match status" value="1"/>
</dbReference>
<dbReference type="InterPro" id="IPR012677">
    <property type="entry name" value="Nucleotide-bd_a/b_plait_sf"/>
</dbReference>
<reference evidence="5 6" key="1">
    <citation type="submission" date="2021-08" db="EMBL/GenBank/DDBJ databases">
        <title>Draft Genome Sequence of Phanerochaete sordida strain YK-624.</title>
        <authorList>
            <person name="Mori T."/>
            <person name="Dohra H."/>
            <person name="Suzuki T."/>
            <person name="Kawagishi H."/>
            <person name="Hirai H."/>
        </authorList>
    </citation>
    <scope>NUCLEOTIDE SEQUENCE [LARGE SCALE GENOMIC DNA]</scope>
    <source>
        <strain evidence="5 6">YK-624</strain>
    </source>
</reference>
<keyword evidence="2 3" id="KW-0694">RNA-binding</keyword>
<dbReference type="InterPro" id="IPR035979">
    <property type="entry name" value="RBD_domain_sf"/>
</dbReference>
<evidence type="ECO:0000313" key="6">
    <source>
        <dbReference type="Proteomes" id="UP000703269"/>
    </source>
</evidence>
<dbReference type="AlphaFoldDB" id="A0A9P3G7A9"/>
<protein>
    <submittedName>
        <fullName evidence="5">RNA-binding domain-containing protein</fullName>
    </submittedName>
</protein>
<dbReference type="InterPro" id="IPR014886">
    <property type="entry name" value="La_xRRM"/>
</dbReference>
<dbReference type="OrthoDB" id="439808at2759"/>
<keyword evidence="1" id="KW-0677">Repeat</keyword>
<evidence type="ECO:0000256" key="1">
    <source>
        <dbReference type="ARBA" id="ARBA00022737"/>
    </source>
</evidence>
<dbReference type="InterPro" id="IPR000504">
    <property type="entry name" value="RRM_dom"/>
</dbReference>
<accession>A0A9P3G7A9</accession>
<dbReference type="Pfam" id="PF08777">
    <property type="entry name" value="RRM_3"/>
    <property type="match status" value="1"/>
</dbReference>